<dbReference type="Pfam" id="PF00626">
    <property type="entry name" value="Gelsolin"/>
    <property type="match status" value="1"/>
</dbReference>
<feature type="compositionally biased region" description="Basic and acidic residues" evidence="9">
    <location>
        <begin position="264"/>
        <end position="278"/>
    </location>
</feature>
<comment type="subcellular location">
    <subcellularLocation>
        <location evidence="2">Cytoplasm</location>
        <location evidence="2">Cytoskeleton</location>
    </subcellularLocation>
    <subcellularLocation>
        <location evidence="1">Membrane</location>
        <topology evidence="1">Peripheral membrane protein</topology>
    </subcellularLocation>
</comment>
<dbReference type="InterPro" id="IPR007123">
    <property type="entry name" value="Gelsolin-like_dom"/>
</dbReference>
<evidence type="ECO:0000256" key="3">
    <source>
        <dbReference type="ARBA" id="ARBA00008418"/>
    </source>
</evidence>
<keyword evidence="7" id="KW-0009">Actin-binding</keyword>
<reference evidence="11" key="2">
    <citation type="submission" date="2025-09" db="UniProtKB">
        <authorList>
            <consortium name="Ensembl"/>
        </authorList>
    </citation>
    <scope>IDENTIFICATION</scope>
</reference>
<proteinExistence type="inferred from homology"/>
<dbReference type="InterPro" id="IPR036886">
    <property type="entry name" value="Villin_headpiece_dom_sf"/>
</dbReference>
<feature type="compositionally biased region" description="Polar residues" evidence="9">
    <location>
        <begin position="1382"/>
        <end position="1391"/>
    </location>
</feature>
<dbReference type="GO" id="GO:0032587">
    <property type="term" value="C:ruffle membrane"/>
    <property type="evidence" value="ECO:0007669"/>
    <property type="project" value="TreeGrafter"/>
</dbReference>
<dbReference type="CDD" id="cd11293">
    <property type="entry name" value="gelsolin_S4_like"/>
    <property type="match status" value="1"/>
</dbReference>
<feature type="compositionally biased region" description="Low complexity" evidence="9">
    <location>
        <begin position="1116"/>
        <end position="1126"/>
    </location>
</feature>
<dbReference type="SMART" id="SM00262">
    <property type="entry name" value="GEL"/>
    <property type="match status" value="4"/>
</dbReference>
<evidence type="ECO:0000313" key="11">
    <source>
        <dbReference type="Ensembl" id="ENSOTSP00005014098.2"/>
    </source>
</evidence>
<evidence type="ECO:0000256" key="8">
    <source>
        <dbReference type="ARBA" id="ARBA00023212"/>
    </source>
</evidence>
<dbReference type="CDD" id="cd11288">
    <property type="entry name" value="gelsolin_S5_like"/>
    <property type="match status" value="1"/>
</dbReference>
<comment type="similarity">
    <text evidence="3">Belongs to the villin/gelsolin family.</text>
</comment>
<dbReference type="PROSITE" id="PS51089">
    <property type="entry name" value="HP"/>
    <property type="match status" value="1"/>
</dbReference>
<feature type="region of interest" description="Disordered" evidence="9">
    <location>
        <begin position="952"/>
        <end position="972"/>
    </location>
</feature>
<feature type="compositionally biased region" description="Polar residues" evidence="9">
    <location>
        <begin position="653"/>
        <end position="669"/>
    </location>
</feature>
<protein>
    <recommendedName>
        <fullName evidence="10">HP domain-containing protein</fullName>
    </recommendedName>
</protein>
<feature type="region of interest" description="Disordered" evidence="9">
    <location>
        <begin position="1979"/>
        <end position="2005"/>
    </location>
</feature>
<feature type="compositionally biased region" description="Basic and acidic residues" evidence="9">
    <location>
        <begin position="1050"/>
        <end position="1066"/>
    </location>
</feature>
<dbReference type="GO" id="GO:0007010">
    <property type="term" value="P:cytoskeleton organization"/>
    <property type="evidence" value="ECO:0007669"/>
    <property type="project" value="InterPro"/>
</dbReference>
<feature type="compositionally biased region" description="Basic and acidic residues" evidence="9">
    <location>
        <begin position="1412"/>
        <end position="1422"/>
    </location>
</feature>
<feature type="region of interest" description="Disordered" evidence="9">
    <location>
        <begin position="1697"/>
        <end position="1750"/>
    </location>
</feature>
<keyword evidence="4" id="KW-0963">Cytoplasm</keyword>
<feature type="region of interest" description="Disordered" evidence="9">
    <location>
        <begin position="3183"/>
        <end position="3203"/>
    </location>
</feature>
<dbReference type="GO" id="GO:0051015">
    <property type="term" value="F:actin filament binding"/>
    <property type="evidence" value="ECO:0007669"/>
    <property type="project" value="InterPro"/>
</dbReference>
<feature type="region of interest" description="Disordered" evidence="9">
    <location>
        <begin position="651"/>
        <end position="693"/>
    </location>
</feature>
<feature type="region of interest" description="Disordered" evidence="9">
    <location>
        <begin position="261"/>
        <end position="283"/>
    </location>
</feature>
<dbReference type="Gene3D" id="3.40.20.10">
    <property type="entry name" value="Severin"/>
    <property type="match status" value="5"/>
</dbReference>
<feature type="region of interest" description="Disordered" evidence="9">
    <location>
        <begin position="2202"/>
        <end position="2587"/>
    </location>
</feature>
<feature type="compositionally biased region" description="Polar residues" evidence="9">
    <location>
        <begin position="2454"/>
        <end position="2499"/>
    </location>
</feature>
<feature type="compositionally biased region" description="Polar residues" evidence="9">
    <location>
        <begin position="1979"/>
        <end position="1990"/>
    </location>
</feature>
<evidence type="ECO:0000256" key="2">
    <source>
        <dbReference type="ARBA" id="ARBA00004245"/>
    </source>
</evidence>
<feature type="region of interest" description="Disordered" evidence="9">
    <location>
        <begin position="708"/>
        <end position="923"/>
    </location>
</feature>
<feature type="compositionally biased region" description="Polar residues" evidence="9">
    <location>
        <begin position="2438"/>
        <end position="2447"/>
    </location>
</feature>
<feature type="compositionally biased region" description="Polar residues" evidence="9">
    <location>
        <begin position="2546"/>
        <end position="2557"/>
    </location>
</feature>
<dbReference type="SMART" id="SM00153">
    <property type="entry name" value="VHP"/>
    <property type="match status" value="1"/>
</dbReference>
<feature type="compositionally biased region" description="Polar residues" evidence="9">
    <location>
        <begin position="848"/>
        <end position="862"/>
    </location>
</feature>
<keyword evidence="6" id="KW-0472">Membrane</keyword>
<evidence type="ECO:0000256" key="9">
    <source>
        <dbReference type="SAM" id="MobiDB-lite"/>
    </source>
</evidence>
<feature type="compositionally biased region" description="Basic and acidic residues" evidence="9">
    <location>
        <begin position="34"/>
        <end position="48"/>
    </location>
</feature>
<dbReference type="Ensembl" id="ENSOTST00005015390.2">
    <property type="protein sequence ID" value="ENSOTSP00005014098.2"/>
    <property type="gene ID" value="ENSOTSG00005004104.2"/>
</dbReference>
<feature type="region of interest" description="Disordered" evidence="9">
    <location>
        <begin position="1215"/>
        <end position="1282"/>
    </location>
</feature>
<dbReference type="PANTHER" id="PTHR34757:SF1">
    <property type="entry name" value="JUNCTIONAL CADHERIN 5-ASSOCIATED PROTEIN"/>
    <property type="match status" value="1"/>
</dbReference>
<feature type="compositionally biased region" description="Basic and acidic residues" evidence="9">
    <location>
        <begin position="671"/>
        <end position="692"/>
    </location>
</feature>
<feature type="compositionally biased region" description="Basic and acidic residues" evidence="9">
    <location>
        <begin position="2368"/>
        <end position="2385"/>
    </location>
</feature>
<feature type="region of interest" description="Disordered" evidence="9">
    <location>
        <begin position="1807"/>
        <end position="1873"/>
    </location>
</feature>
<dbReference type="PANTHER" id="PTHR34757">
    <property type="entry name" value="JUNCTIONAL PROTEIN ASSOCIATED WITH CORONARY ARTERY DISEASE"/>
    <property type="match status" value="1"/>
</dbReference>
<feature type="compositionally biased region" description="Polar residues" evidence="9">
    <location>
        <begin position="2350"/>
        <end position="2359"/>
    </location>
</feature>
<dbReference type="GO" id="GO:1903589">
    <property type="term" value="P:positive regulation of blood vessel endothelial cell proliferation involved in sprouting angiogenesis"/>
    <property type="evidence" value="ECO:0007669"/>
    <property type="project" value="TreeGrafter"/>
</dbReference>
<dbReference type="Proteomes" id="UP000694402">
    <property type="component" value="Unassembled WGS sequence"/>
</dbReference>
<dbReference type="GeneTree" id="ENSGT00940000154653"/>
<dbReference type="Gene3D" id="1.10.950.10">
    <property type="entry name" value="Villin headpiece domain"/>
    <property type="match status" value="1"/>
</dbReference>
<feature type="compositionally biased region" description="Polar residues" evidence="9">
    <location>
        <begin position="1271"/>
        <end position="1282"/>
    </location>
</feature>
<keyword evidence="12" id="KW-1185">Reference proteome</keyword>
<feature type="compositionally biased region" description="Polar residues" evidence="9">
    <location>
        <begin position="1237"/>
        <end position="1246"/>
    </location>
</feature>
<gene>
    <name evidence="11" type="primary">LOC112227309</name>
</gene>
<feature type="compositionally biased region" description="Polar residues" evidence="9">
    <location>
        <begin position="744"/>
        <end position="761"/>
    </location>
</feature>
<dbReference type="InterPro" id="IPR003128">
    <property type="entry name" value="Villin_headpiece"/>
</dbReference>
<feature type="region of interest" description="Disordered" evidence="9">
    <location>
        <begin position="2017"/>
        <end position="2114"/>
    </location>
</feature>
<evidence type="ECO:0000256" key="1">
    <source>
        <dbReference type="ARBA" id="ARBA00004170"/>
    </source>
</evidence>
<dbReference type="InterPro" id="IPR007122">
    <property type="entry name" value="Villin/Gelsolin"/>
</dbReference>
<dbReference type="InterPro" id="IPR029006">
    <property type="entry name" value="ADF-H/Gelsolin-like_dom_sf"/>
</dbReference>
<dbReference type="FunFam" id="1.10.950.10:FF:000003">
    <property type="entry name" value="supervillin isoform X2"/>
    <property type="match status" value="1"/>
</dbReference>
<feature type="compositionally biased region" description="Polar residues" evidence="9">
    <location>
        <begin position="1083"/>
        <end position="1094"/>
    </location>
</feature>
<feature type="region of interest" description="Disordered" evidence="9">
    <location>
        <begin position="2127"/>
        <end position="2157"/>
    </location>
</feature>
<organism evidence="11 12">
    <name type="scientific">Oncorhynchus tshawytscha</name>
    <name type="common">Chinook salmon</name>
    <name type="synonym">Salmo tshawytscha</name>
    <dbReference type="NCBI Taxonomy" id="74940"/>
    <lineage>
        <taxon>Eukaryota</taxon>
        <taxon>Metazoa</taxon>
        <taxon>Chordata</taxon>
        <taxon>Craniata</taxon>
        <taxon>Vertebrata</taxon>
        <taxon>Euteleostomi</taxon>
        <taxon>Actinopterygii</taxon>
        <taxon>Neopterygii</taxon>
        <taxon>Teleostei</taxon>
        <taxon>Protacanthopterygii</taxon>
        <taxon>Salmoniformes</taxon>
        <taxon>Salmonidae</taxon>
        <taxon>Salmoninae</taxon>
        <taxon>Oncorhynchus</taxon>
    </lineage>
</organism>
<reference evidence="11" key="1">
    <citation type="submission" date="2025-08" db="UniProtKB">
        <authorList>
            <consortium name="Ensembl"/>
        </authorList>
    </citation>
    <scope>IDENTIFICATION</scope>
</reference>
<feature type="compositionally biased region" description="Polar residues" evidence="9">
    <location>
        <begin position="714"/>
        <end position="723"/>
    </location>
</feature>
<feature type="compositionally biased region" description="Basic and acidic residues" evidence="9">
    <location>
        <begin position="2406"/>
        <end position="2437"/>
    </location>
</feature>
<evidence type="ECO:0000259" key="10">
    <source>
        <dbReference type="PROSITE" id="PS51089"/>
    </source>
</evidence>
<feature type="compositionally biased region" description="Basic residues" evidence="9">
    <location>
        <begin position="781"/>
        <end position="797"/>
    </location>
</feature>
<feature type="region of interest" description="Disordered" evidence="9">
    <location>
        <begin position="1361"/>
        <end position="1427"/>
    </location>
</feature>
<feature type="region of interest" description="Disordered" evidence="9">
    <location>
        <begin position="18"/>
        <end position="70"/>
    </location>
</feature>
<feature type="domain" description="HP" evidence="10">
    <location>
        <begin position="3650"/>
        <end position="3713"/>
    </location>
</feature>
<feature type="region of interest" description="Disordered" evidence="9">
    <location>
        <begin position="1902"/>
        <end position="1958"/>
    </location>
</feature>
<dbReference type="CDD" id="cd11280">
    <property type="entry name" value="gelsolin_like"/>
    <property type="match status" value="1"/>
</dbReference>
<feature type="compositionally biased region" description="Low complexity" evidence="9">
    <location>
        <begin position="2519"/>
        <end position="2529"/>
    </location>
</feature>
<feature type="compositionally biased region" description="Polar residues" evidence="9">
    <location>
        <begin position="873"/>
        <end position="898"/>
    </location>
</feature>
<feature type="compositionally biased region" description="Basic and acidic residues" evidence="9">
    <location>
        <begin position="2033"/>
        <end position="2046"/>
    </location>
</feature>
<evidence type="ECO:0000313" key="12">
    <source>
        <dbReference type="Proteomes" id="UP000694402"/>
    </source>
</evidence>
<evidence type="ECO:0000256" key="6">
    <source>
        <dbReference type="ARBA" id="ARBA00023136"/>
    </source>
</evidence>
<dbReference type="SUPFAM" id="SSF55753">
    <property type="entry name" value="Actin depolymerizing proteins"/>
    <property type="match status" value="5"/>
</dbReference>
<feature type="compositionally biased region" description="Low complexity" evidence="9">
    <location>
        <begin position="958"/>
        <end position="968"/>
    </location>
</feature>
<dbReference type="SUPFAM" id="SSF47050">
    <property type="entry name" value="VHP, Villin headpiece domain"/>
    <property type="match status" value="1"/>
</dbReference>
<accession>A0A8C8CVR3</accession>
<dbReference type="Pfam" id="PF02209">
    <property type="entry name" value="VHP"/>
    <property type="match status" value="1"/>
</dbReference>
<keyword evidence="8" id="KW-0206">Cytoskeleton</keyword>
<feature type="region of interest" description="Disordered" evidence="9">
    <location>
        <begin position="86"/>
        <end position="127"/>
    </location>
</feature>
<feature type="compositionally biased region" description="Basic and acidic residues" evidence="9">
    <location>
        <begin position="1807"/>
        <end position="1829"/>
    </location>
</feature>
<feature type="compositionally biased region" description="Low complexity" evidence="9">
    <location>
        <begin position="18"/>
        <end position="32"/>
    </location>
</feature>
<feature type="compositionally biased region" description="Pro residues" evidence="9">
    <location>
        <begin position="1848"/>
        <end position="1864"/>
    </location>
</feature>
<feature type="compositionally biased region" description="Pro residues" evidence="9">
    <location>
        <begin position="900"/>
        <end position="912"/>
    </location>
</feature>
<feature type="region of interest" description="Disordered" evidence="9">
    <location>
        <begin position="1046"/>
        <end position="1202"/>
    </location>
</feature>
<dbReference type="InterPro" id="IPR028221">
    <property type="entry name" value="JCAD"/>
</dbReference>
<feature type="compositionally biased region" description="Basic and acidic residues" evidence="9">
    <location>
        <begin position="96"/>
        <end position="106"/>
    </location>
</feature>
<evidence type="ECO:0000256" key="4">
    <source>
        <dbReference type="ARBA" id="ARBA00022490"/>
    </source>
</evidence>
<evidence type="ECO:0000256" key="7">
    <source>
        <dbReference type="ARBA" id="ARBA00023203"/>
    </source>
</evidence>
<name>A0A8C8CVR3_ONCTS</name>
<dbReference type="GO" id="GO:0005912">
    <property type="term" value="C:adherens junction"/>
    <property type="evidence" value="ECO:0007669"/>
    <property type="project" value="TreeGrafter"/>
</dbReference>
<feature type="compositionally biased region" description="Polar residues" evidence="9">
    <location>
        <begin position="1920"/>
        <end position="1937"/>
    </location>
</feature>
<dbReference type="CDD" id="cd11289">
    <property type="entry name" value="gelsolin_S2_like"/>
    <property type="match status" value="1"/>
</dbReference>
<feature type="compositionally biased region" description="Pro residues" evidence="9">
    <location>
        <begin position="730"/>
        <end position="739"/>
    </location>
</feature>
<sequence length="3713" mass="412219">MYSVEDLLISHGYKLPKTSIPCPSSTSSATAPYEKQRHAAADCHHEIPAAENQRSGRGGPLSGNEQAGDRGACVFSSSRQALLAKGYPGSCDNESGEERNQRRKEAVSGNLGDSLAQPLGDSLATDSGFYDAPSLTYSEQVERREQLDERDVFYWRRRGQDFSVLLDYADGRELRASAGFLKASEAAWRPQALIAEDHRGEREKLQQQKQLWEDTSISWLREADAAPRQLRVVTGMTGERKCQSLGTEEWKPAVGLGRQLSDGEGERWAQEQQHRLRTQESTGSILPRTRRMSQSLPRVLSPAGATEHANTLSSLVSFQLRPGQVDRQRVNSTVFSGPYSRYYHSAAVSRDRWVRNSWQSVGHVALLPKPRFSRPVKPPSYEIHQQTRGSQEMLAVAVIDQQGGSKQPKDNRPVYYPRGGELQRQDYFAQHSAIFGMEPPGYIPPPSYKRALPPIRGGPINRNEVANYKWRGEMKIQMHMPMSSEAGKWFSGQTGGSWLEHYGDRGIPYRKQVNADPNLNPGYTEEHLGHVHYLPFDNPRVRHISGGPGGNSLTDTDKFNRNMKKETPCAKVLGQSTHDSAFPPPQGLSLNNDCRKTSLNDNDGGSSTRWCNRGLINKGSIDSVAPDQSCGIYPTAFHIRPAQQVIRHVDQGQGVSETVTQVKTSVNEPDSTEKEKPRKTDSEKTEKNEKKSVKQKLSETIFCLVSVPVPLTPGGTSRDQNNNNDDEKPPSPVRPPSPVDSPSENKTGHLTNQSFQSTSSAEAELQALTGSIASSRSSSKIVRKLPIKPPKINHHKELKLSGAWPGNQYRDQETQTSPEARKPQHPPPPGTENKEAQDPHVPAPGSSDVITQDPSGVGNTAFSCPIKGVKSLKPSSNSAFSRTATFSISSQLIKSTAQPPAAPLPPPPPPPSGNTMEAKPAATCSRQEAFGQFLLKPVSRRPWDAIEELETINKEFQDQQQKQQQSSKRPSVDQCIEDLNEAYKDILELGTASNNISNNSGAVQIPERIKIRLAGEAGLSKPSSLRRSIESWSVSVNPEYGEVKSAFSRPAERKSVTFSKQLREELPVPPRKPTGFREYRVVSNLSQRRSSCSGRTVKLDLPSPSETPPPCHFTGPSDFTDSPSDPSKTRDFSPMTPTTHTAAEVPWADRQPMQDASTLTSPPDYEDICQSLQKTRDSEVNKTFTAISKPGGGSCDTEPLGGACLDSAEECPICKRESESQMSRPSPMSPLHEESSPDLSDQSSATIVGDRDSPQGAETSEEPAEGEGDTKVSSDSGSNHSEAQTICCDWRKQLSLIDKKVEGSVTAEKTKQNQALAVAEDIGNLYKLKCAEGIPENESIEERAARILGIDVLAKSLVTGEQRVSETATESKPAASEDTESSRANEQTVQTHVRDPDSEELDSGMVSTVPPDRQEAKEKETPQDNPEYIRSAKWTHLGRETPGMQEFPPDRLPLSVPINPDLKLSHSLEGEMRGRGPLQRVDALQDKLAASPSHRVAVERRAWMKEVDPVSHMRRLSIRSTDSGEEGETKRGGGQVEVLSLPASSQSYTVEDREASEDTVLQDEVSSLSGFGTEAPVKLCTSTPLPTETLRFQNNFSFGDKTELVKSATDIDANLLSVLPKVSELKKHFESVVSSDLEMNSRKERIARRLEGIESEAPLALIPSCAGLVANRMLEEDPPRYTRASDPCEPIMVRRYSREQVEAPQMPVSSPDRQSRTRGRPGDHPGPAAHPHAEPVLSPSGGPVDPASLSSKAERIARYKAERRRQLSERYGILLDQEIDMDYSPRYSCSRRESDALDRVAPAVTECRRDRDRERQEVEEGGGGRESSRRTPYSSGVGRIYMQAHPAEPSPGHAPAPGHGPAPAGPTHTQAPLPARERAGTFSERERMMNLENYRRAQERTMPGGLRGASNRPHDHAQAPSIQQLSPPLSRASSRESCSVAAIPSSPRTARRASLPSTRYGISPGDLFIEQQAQAILSRQGSRLSPTELQNPEADEEKLDERAKMSVAAKRSLFRELEKTTDSVPKPRSRNPAVERRLRRVQDRARTQPITNEEVDIAHTLQEASQHGSMVRSIGEQDGEEEREREAQPKGDGAGPGPDKIMKDLGPDEPDLSTLSLAEKMALFNQLSKQPSKPAAEGVGASRGDTRQRRANSRFQTQPITQGEVDQLQNGGGGVKLEPLSASLVRSVAAVTSQVSVATVTTATSSSSNVHLGKSTAVPYNPPTTTQERGGVRYFSLTKGGESSGFPEPDLFSPGPPLSEQQPQQQAHSRRVGERGGDSGGAPGASRSSTGHREREEEEDVWEGGASREEREVCASSGAGGSSSKGRLHSPDRDSRQQHYQPPAPEPQPRHTNSSQQESIELPSLRHGRGELLVEPRQHRDRDKYGSSSSITLEREEHGSYLGETHSSERHTELQHTADRESTRSSRSRELLSDTEHTSVSLRTVTTEAAARSVSHTSSNQRKQQQIQSFTQSPPQTEPQPYSKTHQHFTQEPPAQSQPQERERSFTQPLPKPYSQLIPHSQPRPQSLSQPPPPQTAPQTLPKPTSFPQPLVKSQSLPLDHSDHITGHSVSDLLSPSETELSEMSSKQMSIKERLALLKKSGEEDWRNRINKKQEVVKVAVTERHSTVQGQGWEAEQTYKKKEPVFSSTYFPPISLGHKCQVIDLHSQRMGEEMENQAQMSIEERKQMISTREESWVSKGKGVANDSTQYTVAARMVKKGLAASSAISPILSPVSTKLKSNVPVIKPQEEIEARQEMNLESDKKLDKLETFLGRLNSKVAGLQETTLTVTEKAVKEVMRMDDEIFSKFYRHVADFPRMPSRIEIDEDFDAIFGTQAPKLTSAIAQHKRAVRPSRNVQSSKNPLKMLAAREDIRHEYTEQRLNIGLIESKRIKDEKMNKTSEYSDAALAGLASKENFSNVSLRSVNISEQMSNNSAVPYKNVMLMQVKGRRHVQTRLVEPRASTLNSGDCFLLVTPQHCFVWMGEFANVIEKAKASELALFIQTKKDLGCRASQIQTIEEGVNPQSTAATEFWKILRGEQTYQSAGPPEEDELFESAIVETNCIFRLLDDKLVPDDDQWGKVPHSTLLESKEVLVFDFGSEVYVWHGKEVTLAQRKVAFQLAKHLWNGTFDYTCCDINPLDPGGCNTLIPRKGQGRPDWAIFGRLTEHNETTLFKEKFLDWADTKKPQPKNTNEQVSEQKETPGRECRPYDAALMLPVLQTAVSTVLDGMNVGRGHGSIEGEDRMRTLEISTVSVDVWHILEFDYSRLPKQSIGQFHEGDAYVVKWKYMVSAAVGRRQNPELRSAGPGKEKCCYFFWQGRNSTVSEKGTSALMTVELDEERGAQVQVQQGKELPCFLQCFNGGMIIHCGKREEEEENTQTEWRLYCVRGDVPVEGHLLEVVCHCSSLRSRSSMILLNVNKALIYLWHGCKAQQRTRLVGLTTAQRVKEQCPLEAGLHSSSKVTIIECDEGSEPTGFWDAVGRKDRKAYDCMLQDPGKFNFTPRLFQLSSSSGEFVATEFYHPSRVPDLVSSLPFLQEDLYQASQPALFLVDNFHEVYLWQGWWPQDSESPGSARIRWDMDRKCAMETVLRYCREKNEKKPQKSYLIHAGLEPLTFTNMFPSWEHREDIAEITEREAEVCNQIILVEDVLARLCQNTYPLAELLARPLPGGVDPLRLEIYLSDQDFEKALDMKREEYEGLPGWKQVNLKKAKGLF</sequence>
<dbReference type="Pfam" id="PF15351">
    <property type="entry name" value="JCAD"/>
    <property type="match status" value="2"/>
</dbReference>
<evidence type="ECO:0000256" key="5">
    <source>
        <dbReference type="ARBA" id="ARBA00022737"/>
    </source>
</evidence>
<feature type="compositionally biased region" description="Polar residues" evidence="9">
    <location>
        <begin position="2568"/>
        <end position="2587"/>
    </location>
</feature>
<keyword evidence="5" id="KW-0677">Repeat</keyword>
<dbReference type="GO" id="GO:0005856">
    <property type="term" value="C:cytoskeleton"/>
    <property type="evidence" value="ECO:0007669"/>
    <property type="project" value="UniProtKB-SubCell"/>
</dbReference>